<dbReference type="GO" id="GO:0016020">
    <property type="term" value="C:membrane"/>
    <property type="evidence" value="ECO:0007669"/>
    <property type="project" value="UniProtKB-SubCell"/>
</dbReference>
<evidence type="ECO:0000313" key="6">
    <source>
        <dbReference type="EMBL" id="CAB4830552.1"/>
    </source>
</evidence>
<evidence type="ECO:0000256" key="3">
    <source>
        <dbReference type="ARBA" id="ARBA00022989"/>
    </source>
</evidence>
<evidence type="ECO:0000256" key="1">
    <source>
        <dbReference type="ARBA" id="ARBA00004370"/>
    </source>
</evidence>
<dbReference type="InterPro" id="IPR007593">
    <property type="entry name" value="CD225/Dispanin_fam"/>
</dbReference>
<dbReference type="Pfam" id="PF04505">
    <property type="entry name" value="CD225"/>
    <property type="match status" value="1"/>
</dbReference>
<organism evidence="6">
    <name type="scientific">freshwater metagenome</name>
    <dbReference type="NCBI Taxonomy" id="449393"/>
    <lineage>
        <taxon>unclassified sequences</taxon>
        <taxon>metagenomes</taxon>
        <taxon>ecological metagenomes</taxon>
    </lineage>
</organism>
<evidence type="ECO:0000256" key="5">
    <source>
        <dbReference type="SAM" id="Phobius"/>
    </source>
</evidence>
<evidence type="ECO:0000256" key="4">
    <source>
        <dbReference type="ARBA" id="ARBA00023136"/>
    </source>
</evidence>
<gene>
    <name evidence="6" type="ORF">UFOPK3204_00881</name>
</gene>
<feature type="transmembrane region" description="Helical" evidence="5">
    <location>
        <begin position="26"/>
        <end position="51"/>
    </location>
</feature>
<reference evidence="6" key="1">
    <citation type="submission" date="2020-05" db="EMBL/GenBank/DDBJ databases">
        <authorList>
            <person name="Chiriac C."/>
            <person name="Salcher M."/>
            <person name="Ghai R."/>
            <person name="Kavagutti S V."/>
        </authorList>
    </citation>
    <scope>NUCLEOTIDE SEQUENCE</scope>
</reference>
<protein>
    <submittedName>
        <fullName evidence="6">Unannotated protein</fullName>
    </submittedName>
</protein>
<comment type="subcellular location">
    <subcellularLocation>
        <location evidence="1">Membrane</location>
    </subcellularLocation>
</comment>
<proteinExistence type="predicted"/>
<sequence>MASDPTIDQATTPEGVDSGILPSPHLGWAILVAALGFLPLGIIAVIQAFRAGAALRADEVARARKLATSAKWWIIITAFVALLVDLVILGAFMVLGAFGN</sequence>
<keyword evidence="2 5" id="KW-0812">Transmembrane</keyword>
<dbReference type="EMBL" id="CAFABK010000033">
    <property type="protein sequence ID" value="CAB4830552.1"/>
    <property type="molecule type" value="Genomic_DNA"/>
</dbReference>
<accession>A0A6J7ACI0</accession>
<dbReference type="AlphaFoldDB" id="A0A6J7ACI0"/>
<keyword evidence="4 5" id="KW-0472">Membrane</keyword>
<keyword evidence="3 5" id="KW-1133">Transmembrane helix</keyword>
<feature type="transmembrane region" description="Helical" evidence="5">
    <location>
        <begin position="72"/>
        <end position="98"/>
    </location>
</feature>
<name>A0A6J7ACI0_9ZZZZ</name>
<evidence type="ECO:0000256" key="2">
    <source>
        <dbReference type="ARBA" id="ARBA00022692"/>
    </source>
</evidence>